<keyword evidence="5" id="KW-1185">Reference proteome</keyword>
<dbReference type="SMART" id="SM00066">
    <property type="entry name" value="GAL4"/>
    <property type="match status" value="1"/>
</dbReference>
<dbReference type="GO" id="GO:0000981">
    <property type="term" value="F:DNA-binding transcription factor activity, RNA polymerase II-specific"/>
    <property type="evidence" value="ECO:0007669"/>
    <property type="project" value="InterPro"/>
</dbReference>
<dbReference type="CDD" id="cd00067">
    <property type="entry name" value="GAL4"/>
    <property type="match status" value="1"/>
</dbReference>
<evidence type="ECO:0000313" key="4">
    <source>
        <dbReference type="EMBL" id="KAF2753837.1"/>
    </source>
</evidence>
<evidence type="ECO:0000259" key="3">
    <source>
        <dbReference type="PROSITE" id="PS50048"/>
    </source>
</evidence>
<dbReference type="PROSITE" id="PS50048">
    <property type="entry name" value="ZN2_CY6_FUNGAL_2"/>
    <property type="match status" value="1"/>
</dbReference>
<proteinExistence type="predicted"/>
<dbReference type="Proteomes" id="UP000799437">
    <property type="component" value="Unassembled WGS sequence"/>
</dbReference>
<evidence type="ECO:0000256" key="1">
    <source>
        <dbReference type="ARBA" id="ARBA00023242"/>
    </source>
</evidence>
<dbReference type="InterPro" id="IPR036864">
    <property type="entry name" value="Zn2-C6_fun-type_DNA-bd_sf"/>
</dbReference>
<dbReference type="EMBL" id="ML996583">
    <property type="protein sequence ID" value="KAF2753837.1"/>
    <property type="molecule type" value="Genomic_DNA"/>
</dbReference>
<dbReference type="InterPro" id="IPR001138">
    <property type="entry name" value="Zn2Cys6_DnaBD"/>
</dbReference>
<dbReference type="Gene3D" id="4.10.240.10">
    <property type="entry name" value="Zn(2)-C6 fungal-type DNA-binding domain"/>
    <property type="match status" value="1"/>
</dbReference>
<name>A0A6A6VX52_9PEZI</name>
<dbReference type="RefSeq" id="XP_033596288.1">
    <property type="nucleotide sequence ID" value="XM_033745836.1"/>
</dbReference>
<dbReference type="PANTHER" id="PTHR47840:SF3">
    <property type="entry name" value="ZN(II)2CYS6 TRANSCRIPTION FACTOR (EUROFUNG)"/>
    <property type="match status" value="1"/>
</dbReference>
<dbReference type="GeneID" id="54486890"/>
<gene>
    <name evidence="4" type="ORF">EJ05DRAFT_489995</name>
</gene>
<dbReference type="PROSITE" id="PS00463">
    <property type="entry name" value="ZN2_CY6_FUNGAL_1"/>
    <property type="match status" value="1"/>
</dbReference>
<dbReference type="SUPFAM" id="SSF57701">
    <property type="entry name" value="Zn2/Cys6 DNA-binding domain"/>
    <property type="match status" value="1"/>
</dbReference>
<protein>
    <submittedName>
        <fullName evidence="4">Putative Zn(II)2Cys6 transcription factor</fullName>
    </submittedName>
</protein>
<feature type="region of interest" description="Disordered" evidence="2">
    <location>
        <begin position="88"/>
        <end position="130"/>
    </location>
</feature>
<dbReference type="AlphaFoldDB" id="A0A6A6VX52"/>
<evidence type="ECO:0000313" key="5">
    <source>
        <dbReference type="Proteomes" id="UP000799437"/>
    </source>
</evidence>
<feature type="domain" description="Zn(2)-C6 fungal-type" evidence="3">
    <location>
        <begin position="19"/>
        <end position="52"/>
    </location>
</feature>
<dbReference type="Pfam" id="PF00172">
    <property type="entry name" value="Zn_clus"/>
    <property type="match status" value="1"/>
</dbReference>
<evidence type="ECO:0000256" key="2">
    <source>
        <dbReference type="SAM" id="MobiDB-lite"/>
    </source>
</evidence>
<organism evidence="4 5">
    <name type="scientific">Pseudovirgaria hyperparasitica</name>
    <dbReference type="NCBI Taxonomy" id="470096"/>
    <lineage>
        <taxon>Eukaryota</taxon>
        <taxon>Fungi</taxon>
        <taxon>Dikarya</taxon>
        <taxon>Ascomycota</taxon>
        <taxon>Pezizomycotina</taxon>
        <taxon>Dothideomycetes</taxon>
        <taxon>Dothideomycetes incertae sedis</taxon>
        <taxon>Acrospermales</taxon>
        <taxon>Acrospermaceae</taxon>
        <taxon>Pseudovirgaria</taxon>
    </lineage>
</organism>
<sequence length="718" mass="80590">MSAQFGDAVHKKVRKGTRSCTECRRRKVRCTWSSDDAQICRRCEERGTTCVAQIYSSAPVRERKYSSRDRISQLENKISNLTRAVRNIESKLGHEHTETPESPRIETRGSQDIADSEDDTDSSENFPSARPEHLENLFKSDWMTSKAIHGRVYEPKGKSHTHLIDAARNALQPLVPTKENLTSIASFSSKWIALQQALFPTGRIVKSQEEMLEKYDTMRSPDVDIYDLCQWLLAVALTAQQIPDDQGSPTTQARRYQSAAAFSRAVCDATLNTIFNQDSLLGTIEGLSVSMSYLRLQLTRGSFLRTYLQSRRVIALAELLGLPRIARNVRLGKIKISSEADPNFSKTEIWESLCGMDRAGGMIYNVPVTTKRYRTPSVKDHPVSINGEIQCKIYMATLSDLSLRLQDLDDIAYEEGEESELYAEVLKIDSELRALASYTPHGWWDLPPDGENPECHLQFWHLFITMRAHLPFLLRRDPSDKYAYSRIAGMDACRSVSQRYLHIRRAIPSGFFICKPMDMEGFISTTVLLLATHNIRLTKRPNETIDVAELKALILNIIELMNDKSSDAIGSDIARRGALVLRSLYDCLLEDSEGKSTPEELTVKVPILGQIHVQRNPKPVKPVPQAPVMSTPVNQPATWQGTAAFPEMSTANEAFMGGVSTTNTGWSADPFSWSITHGQEAFFQDALMTGNFEQFTGALVTDQTTSMDWLGTTWSNAG</sequence>
<feature type="compositionally biased region" description="Basic and acidic residues" evidence="2">
    <location>
        <begin position="88"/>
        <end position="109"/>
    </location>
</feature>
<dbReference type="OrthoDB" id="5392779at2759"/>
<dbReference type="PANTHER" id="PTHR47840">
    <property type="entry name" value="ZN(II)2CYS6 TRANSCRIPTION FACTOR (EUROFUNG)-RELATED"/>
    <property type="match status" value="1"/>
</dbReference>
<keyword evidence="1" id="KW-0539">Nucleus</keyword>
<accession>A0A6A6VX52</accession>
<dbReference type="CDD" id="cd12148">
    <property type="entry name" value="fungal_TF_MHR"/>
    <property type="match status" value="1"/>
</dbReference>
<reference evidence="4" key="1">
    <citation type="journal article" date="2020" name="Stud. Mycol.">
        <title>101 Dothideomycetes genomes: a test case for predicting lifestyles and emergence of pathogens.</title>
        <authorList>
            <person name="Haridas S."/>
            <person name="Albert R."/>
            <person name="Binder M."/>
            <person name="Bloem J."/>
            <person name="Labutti K."/>
            <person name="Salamov A."/>
            <person name="Andreopoulos B."/>
            <person name="Baker S."/>
            <person name="Barry K."/>
            <person name="Bills G."/>
            <person name="Bluhm B."/>
            <person name="Cannon C."/>
            <person name="Castanera R."/>
            <person name="Culley D."/>
            <person name="Daum C."/>
            <person name="Ezra D."/>
            <person name="Gonzalez J."/>
            <person name="Henrissat B."/>
            <person name="Kuo A."/>
            <person name="Liang C."/>
            <person name="Lipzen A."/>
            <person name="Lutzoni F."/>
            <person name="Magnuson J."/>
            <person name="Mondo S."/>
            <person name="Nolan M."/>
            <person name="Ohm R."/>
            <person name="Pangilinan J."/>
            <person name="Park H.-J."/>
            <person name="Ramirez L."/>
            <person name="Alfaro M."/>
            <person name="Sun H."/>
            <person name="Tritt A."/>
            <person name="Yoshinaga Y."/>
            <person name="Zwiers L.-H."/>
            <person name="Turgeon B."/>
            <person name="Goodwin S."/>
            <person name="Spatafora J."/>
            <person name="Crous P."/>
            <person name="Grigoriev I."/>
        </authorList>
    </citation>
    <scope>NUCLEOTIDE SEQUENCE</scope>
    <source>
        <strain evidence="4">CBS 121739</strain>
    </source>
</reference>
<dbReference type="GO" id="GO:0008270">
    <property type="term" value="F:zinc ion binding"/>
    <property type="evidence" value="ECO:0007669"/>
    <property type="project" value="InterPro"/>
</dbReference>